<sequence length="74" mass="7819">MEIRGMDKIGAGKVRVRVLGMEIAGTAAAGMGIIGRCQAFMETIGICQGFLGISLQALRGECQVFLIIPNFECG</sequence>
<protein>
    <submittedName>
        <fullName evidence="1">Uncharacterized protein</fullName>
    </submittedName>
</protein>
<keyword evidence="2" id="KW-1185">Reference proteome</keyword>
<dbReference type="EMBL" id="CP019699">
    <property type="protein sequence ID" value="AQS56566.1"/>
    <property type="molecule type" value="Genomic_DNA"/>
</dbReference>
<evidence type="ECO:0000313" key="1">
    <source>
        <dbReference type="EMBL" id="AQS56566.1"/>
    </source>
</evidence>
<name>A0A1U9K972_9BACL</name>
<dbReference type="Proteomes" id="UP000188603">
    <property type="component" value="Chromosome"/>
</dbReference>
<proteinExistence type="predicted"/>
<organism evidence="1 2">
    <name type="scientific">Novibacillus thermophilus</name>
    <dbReference type="NCBI Taxonomy" id="1471761"/>
    <lineage>
        <taxon>Bacteria</taxon>
        <taxon>Bacillati</taxon>
        <taxon>Bacillota</taxon>
        <taxon>Bacilli</taxon>
        <taxon>Bacillales</taxon>
        <taxon>Thermoactinomycetaceae</taxon>
        <taxon>Novibacillus</taxon>
    </lineage>
</organism>
<dbReference type="AlphaFoldDB" id="A0A1U9K972"/>
<dbReference type="KEGG" id="ntr:B0W44_13150"/>
<gene>
    <name evidence="1" type="ORF">B0W44_13150</name>
</gene>
<evidence type="ECO:0000313" key="2">
    <source>
        <dbReference type="Proteomes" id="UP000188603"/>
    </source>
</evidence>
<accession>A0A1U9K972</accession>
<reference evidence="1 2" key="1">
    <citation type="journal article" date="2015" name="Int. J. Syst. Evol. Microbiol.">
        <title>Novibacillus thermophilus gen. nov., sp. nov., a Gram-staining-negative and moderately thermophilic member of the family Thermoactinomycetaceae.</title>
        <authorList>
            <person name="Yang G."/>
            <person name="Chen J."/>
            <person name="Zhou S."/>
        </authorList>
    </citation>
    <scope>NUCLEOTIDE SEQUENCE [LARGE SCALE GENOMIC DNA]</scope>
    <source>
        <strain evidence="1 2">SG-1</strain>
    </source>
</reference>